<protein>
    <submittedName>
        <fullName evidence="2">Uncharacterized protein</fullName>
    </submittedName>
</protein>
<reference evidence="2" key="1">
    <citation type="submission" date="2021-02" db="EMBL/GenBank/DDBJ databases">
        <title>Infant gut strain persistence is associated with maternal origin, phylogeny, and functional potential including surface adhesion and iron acquisition.</title>
        <authorList>
            <person name="Lou Y.C."/>
        </authorList>
    </citation>
    <scope>NUCLEOTIDE SEQUENCE</scope>
    <source>
        <strain evidence="2">L3_101_000M1_dasL3_101_000M1_concoct_87</strain>
    </source>
</reference>
<accession>A0A943HJ08</accession>
<dbReference type="Proteomes" id="UP000759273">
    <property type="component" value="Unassembled WGS sequence"/>
</dbReference>
<feature type="transmembrane region" description="Helical" evidence="1">
    <location>
        <begin position="7"/>
        <end position="28"/>
    </location>
</feature>
<keyword evidence="1" id="KW-1133">Transmembrane helix</keyword>
<evidence type="ECO:0000256" key="1">
    <source>
        <dbReference type="SAM" id="Phobius"/>
    </source>
</evidence>
<dbReference type="AlphaFoldDB" id="A0A943HJ08"/>
<organism evidence="2 3">
    <name type="scientific">Subdoligranulum variabile</name>
    <dbReference type="NCBI Taxonomy" id="214851"/>
    <lineage>
        <taxon>Bacteria</taxon>
        <taxon>Bacillati</taxon>
        <taxon>Bacillota</taxon>
        <taxon>Clostridia</taxon>
        <taxon>Eubacteriales</taxon>
        <taxon>Oscillospiraceae</taxon>
        <taxon>Subdoligranulum</taxon>
    </lineage>
</organism>
<keyword evidence="1" id="KW-0812">Transmembrane</keyword>
<gene>
    <name evidence="2" type="ORF">KHY36_06685</name>
</gene>
<evidence type="ECO:0000313" key="2">
    <source>
        <dbReference type="EMBL" id="MBS5332196.1"/>
    </source>
</evidence>
<comment type="caution">
    <text evidence="2">The sequence shown here is derived from an EMBL/GenBank/DDBJ whole genome shotgun (WGS) entry which is preliminary data.</text>
</comment>
<dbReference type="EMBL" id="JAGZGG010000012">
    <property type="protein sequence ID" value="MBS5332196.1"/>
    <property type="molecule type" value="Genomic_DNA"/>
</dbReference>
<proteinExistence type="predicted"/>
<feature type="transmembrane region" description="Helical" evidence="1">
    <location>
        <begin position="48"/>
        <end position="69"/>
    </location>
</feature>
<sequence>MKKLYGILKAALGCFLGVFLGMTTYTCWDYRAHPGLYALQSAPWYLSIQIHAVLTIVVCGMLALGIWILRKKM</sequence>
<keyword evidence="1" id="KW-0472">Membrane</keyword>
<evidence type="ECO:0000313" key="3">
    <source>
        <dbReference type="Proteomes" id="UP000759273"/>
    </source>
</evidence>
<name>A0A943HJ08_9FIRM</name>